<dbReference type="NCBIfam" id="TIGR02474">
    <property type="entry name" value="pec_lyase"/>
    <property type="match status" value="1"/>
</dbReference>
<evidence type="ECO:0000313" key="2">
    <source>
        <dbReference type="Proteomes" id="UP000479293"/>
    </source>
</evidence>
<reference evidence="1 2" key="1">
    <citation type="submission" date="2019-10" db="EMBL/GenBank/DDBJ databases">
        <title>Draft Genome Sequence of Cytophagaceae sp. SJW1-29.</title>
        <authorList>
            <person name="Choi A."/>
        </authorList>
    </citation>
    <scope>NUCLEOTIDE SEQUENCE [LARGE SCALE GENOMIC DNA]</scope>
    <source>
        <strain evidence="1 2">SJW1-29</strain>
    </source>
</reference>
<dbReference type="InterPro" id="IPR012669">
    <property type="entry name" value="Pectate_lyase"/>
</dbReference>
<comment type="caution">
    <text evidence="1">The sequence shown here is derived from an EMBL/GenBank/DDBJ whole genome shotgun (WGS) entry which is preliminary data.</text>
</comment>
<dbReference type="Proteomes" id="UP000479293">
    <property type="component" value="Unassembled WGS sequence"/>
</dbReference>
<dbReference type="Pfam" id="PF09492">
    <property type="entry name" value="Pec_lyase"/>
    <property type="match status" value="1"/>
</dbReference>
<dbReference type="AlphaFoldDB" id="A0A7C9FDZ4"/>
<dbReference type="Gene3D" id="1.50.10.20">
    <property type="match status" value="1"/>
</dbReference>
<dbReference type="EC" id="4.2.2.2" evidence="1"/>
<proteinExistence type="predicted"/>
<name>A0A7C9FDZ4_9BACT</name>
<protein>
    <submittedName>
        <fullName evidence="1">Pectate lyase</fullName>
        <ecNumber evidence="1">4.2.2.2</ecNumber>
    </submittedName>
</protein>
<accession>A0A7C9FDZ4</accession>
<gene>
    <name evidence="1" type="primary">pelA</name>
    <name evidence="1" type="ORF">GBK04_18090</name>
</gene>
<dbReference type="EMBL" id="WHLY01000002">
    <property type="protein sequence ID" value="MPR35207.1"/>
    <property type="molecule type" value="Genomic_DNA"/>
</dbReference>
<keyword evidence="2" id="KW-1185">Reference proteome</keyword>
<dbReference type="GO" id="GO:0030570">
    <property type="term" value="F:pectate lyase activity"/>
    <property type="evidence" value="ECO:0007669"/>
    <property type="project" value="UniProtKB-EC"/>
</dbReference>
<keyword evidence="1" id="KW-0456">Lyase</keyword>
<dbReference type="SUPFAM" id="SSF81853">
    <property type="entry name" value="Family 10 polysaccharide lyase"/>
    <property type="match status" value="1"/>
</dbReference>
<evidence type="ECO:0000313" key="1">
    <source>
        <dbReference type="EMBL" id="MPR35207.1"/>
    </source>
</evidence>
<sequence length="344" mass="38803">MFLFLFSISVWHFSAAGYTQETIDPIAERMLLFQRDNGGWPQPGGDAIDYSLQLTPEQQQLLVQNKVRLDATIDDKATTHEINYLVSAFQKTQNPAYLQSAERGIRYLLAAQQASGGWAQFYPDSSGYRKQITYNDNAMIDVLWVMRYTAEGTKGFDAVDKALVLPAQQAVERGIACILNTQYIQNGTRTAWCAQHDRITLLPTHARKFELPSLSGGESVGILRFLMSLENPSPAVKEAVRAGVAWLDSVRLTGIATKIVSAPQLPRGKDMVVVADSNSTLWARFYELDTNRPFFCGRDGIKKYSLAEIDPERRTGYAWYGTWPAQLLAREYPKWLKKWDGSMR</sequence>
<organism evidence="1 2">
    <name type="scientific">Salmonirosea aquatica</name>
    <dbReference type="NCBI Taxonomy" id="2654236"/>
    <lineage>
        <taxon>Bacteria</taxon>
        <taxon>Pseudomonadati</taxon>
        <taxon>Bacteroidota</taxon>
        <taxon>Cytophagia</taxon>
        <taxon>Cytophagales</taxon>
        <taxon>Spirosomataceae</taxon>
        <taxon>Salmonirosea</taxon>
    </lineage>
</organism>